<dbReference type="CDD" id="cd10792">
    <property type="entry name" value="GH57N_AmyC_like"/>
    <property type="match status" value="1"/>
</dbReference>
<dbReference type="InterPro" id="IPR011330">
    <property type="entry name" value="Glyco_hydro/deAcase_b/a-brl"/>
</dbReference>
<dbReference type="InterPro" id="IPR040042">
    <property type="entry name" value="Branching_enz_MT3115-like"/>
</dbReference>
<comment type="similarity">
    <text evidence="1 3">Belongs to the glycosyl hydrolase 57 family.</text>
</comment>
<comment type="caution">
    <text evidence="6">The sequence shown here is derived from an EMBL/GenBank/DDBJ whole genome shotgun (WGS) entry which is preliminary data.</text>
</comment>
<evidence type="ECO:0000259" key="4">
    <source>
        <dbReference type="Pfam" id="PF03065"/>
    </source>
</evidence>
<proteinExistence type="inferred from homology"/>
<evidence type="ECO:0000256" key="3">
    <source>
        <dbReference type="RuleBase" id="RU361196"/>
    </source>
</evidence>
<name>A0ABU9UDD5_9SPIR</name>
<evidence type="ECO:0000313" key="7">
    <source>
        <dbReference type="Proteomes" id="UP001466331"/>
    </source>
</evidence>
<evidence type="ECO:0000313" key="6">
    <source>
        <dbReference type="EMBL" id="MEM5948684.1"/>
    </source>
</evidence>
<dbReference type="Pfam" id="PF03065">
    <property type="entry name" value="Glyco_hydro_57"/>
    <property type="match status" value="1"/>
</dbReference>
<dbReference type="Gene3D" id="3.20.110.10">
    <property type="entry name" value="Glycoside hydrolase 38, N terminal domain"/>
    <property type="match status" value="1"/>
</dbReference>
<sequence>MNKGYLLLHLHAHLPFVRHPEYDRFLEELWLFEAISETYLPLLRMFARLDKDSVPFSISMTITPTLAAMLRDSLLQERYVKHLELLLELGEREKIRVRGNSELEKLVDMYINLFSQNLEDYERLYHRDLLSAFNKYRKKGYIEIVASAATHAYLPLFEIFPNNIKAQINIGINEHKENFTQQPQGFWLPECGYTPGLENILADGNIKYFFVASHAILFAEKRPQYGVFAPIVTPSGVFAFGRDPHSAKAVWSQKHGYPADVVYRDFYQDIGYQLDMDDISFFFPDGKSRVFTGYKYNAITGNTYNKDIYNPEAAEKKAKEHAHLFITQKREQIRQINKHMPFSPVITCPYDAELFGHWWFEGLAWLEEVIRLAAEDDVLEIASPSSYLSNNFEFQENLPSFSSWGTKGYSEVWLDGKNDWIYRYLHHAIEKMQDLALRFSDAEGLRARALNQAAREILLSQASDWPFIIRNGTMVPYAEKRIKEHLFYFYEIYASFSRGEIPTELITTREKKYPLFGNIDYRIFIGDNISTL</sequence>
<dbReference type="Gene3D" id="1.20.1430.10">
    <property type="entry name" value="Families 57/38 glycoside transferase, middle domain"/>
    <property type="match status" value="1"/>
</dbReference>
<dbReference type="InterPro" id="IPR037090">
    <property type="entry name" value="57_glycoside_trans_central"/>
</dbReference>
<dbReference type="InterPro" id="IPR028995">
    <property type="entry name" value="Glyco_hydro_57/38_cen_sf"/>
</dbReference>
<dbReference type="InterPro" id="IPR027291">
    <property type="entry name" value="Glyco_hydro_38_N_sf"/>
</dbReference>
<evidence type="ECO:0000259" key="5">
    <source>
        <dbReference type="Pfam" id="PF09210"/>
    </source>
</evidence>
<dbReference type="EMBL" id="JBCHKQ010000004">
    <property type="protein sequence ID" value="MEM5948684.1"/>
    <property type="molecule type" value="Genomic_DNA"/>
</dbReference>
<evidence type="ECO:0000256" key="1">
    <source>
        <dbReference type="ARBA" id="ARBA00006821"/>
    </source>
</evidence>
<dbReference type="PANTHER" id="PTHR41695:SF1">
    <property type="entry name" value="1,4-ALPHA-GLUCAN BRANCHING ENZYME TK1436"/>
    <property type="match status" value="1"/>
</dbReference>
<gene>
    <name evidence="6" type="ORF">WKV44_09025</name>
</gene>
<accession>A0ABU9UDD5</accession>
<dbReference type="Pfam" id="PF09210">
    <property type="entry name" value="BE_C"/>
    <property type="match status" value="1"/>
</dbReference>
<feature type="domain" description="1,4-alpha-glucan branching enzyme C-terminal" evidence="5">
    <location>
        <begin position="425"/>
        <end position="524"/>
    </location>
</feature>
<dbReference type="PANTHER" id="PTHR41695">
    <property type="entry name" value="1,4-ALPHA-GLUCAN BRANCHING ENZYME RV3031-RELATED"/>
    <property type="match status" value="1"/>
</dbReference>
<protein>
    <submittedName>
        <fullName evidence="6">1,4-alpha-glucan branching protein domain-containing protein</fullName>
    </submittedName>
</protein>
<keyword evidence="7" id="KW-1185">Reference proteome</keyword>
<dbReference type="InterPro" id="IPR004300">
    <property type="entry name" value="Glyco_hydro_57_N"/>
</dbReference>
<feature type="domain" description="Glycoside hydrolase family 57 N-terminal" evidence="4">
    <location>
        <begin position="8"/>
        <end position="388"/>
    </location>
</feature>
<reference evidence="6 7" key="1">
    <citation type="submission" date="2024-03" db="EMBL/GenBank/DDBJ databases">
        <title>Ignisphaera cupida sp. nov., a hyperthermophilic hydrolytic archaeon from a hot spring of Kamchatka, and proposal of Ignisphaeraceae fam. nov.</title>
        <authorList>
            <person name="Podosokorskaya O.A."/>
            <person name="Elcheninov A.G."/>
            <person name="Maltseva A.I."/>
            <person name="Zayulina K.S."/>
            <person name="Novikov A."/>
            <person name="Merkel A.Y."/>
        </authorList>
    </citation>
    <scope>NUCLEOTIDE SEQUENCE [LARGE SCALE GENOMIC DNA]</scope>
    <source>
        <strain evidence="6 7">38H-sp</strain>
    </source>
</reference>
<organism evidence="6 7">
    <name type="scientific">Rarispira pelagica</name>
    <dbReference type="NCBI Taxonomy" id="3141764"/>
    <lineage>
        <taxon>Bacteria</taxon>
        <taxon>Pseudomonadati</taxon>
        <taxon>Spirochaetota</taxon>
        <taxon>Spirochaetia</taxon>
        <taxon>Winmispirales</taxon>
        <taxon>Winmispiraceae</taxon>
        <taxon>Rarispira</taxon>
    </lineage>
</organism>
<dbReference type="Proteomes" id="UP001466331">
    <property type="component" value="Unassembled WGS sequence"/>
</dbReference>
<dbReference type="SUPFAM" id="SSF88688">
    <property type="entry name" value="Families 57/38 glycoside transferase middle domain"/>
    <property type="match status" value="1"/>
</dbReference>
<evidence type="ECO:0000256" key="2">
    <source>
        <dbReference type="ARBA" id="ARBA00023277"/>
    </source>
</evidence>
<keyword evidence="2 3" id="KW-0119">Carbohydrate metabolism</keyword>
<dbReference type="SUPFAM" id="SSF88713">
    <property type="entry name" value="Glycoside hydrolase/deacetylase"/>
    <property type="match status" value="1"/>
</dbReference>
<dbReference type="RefSeq" id="WP_420070135.1">
    <property type="nucleotide sequence ID" value="NZ_JBCHKQ010000004.1"/>
</dbReference>
<dbReference type="InterPro" id="IPR015293">
    <property type="entry name" value="BE_C"/>
</dbReference>